<feature type="transmembrane region" description="Helical" evidence="1">
    <location>
        <begin position="28"/>
        <end position="52"/>
    </location>
</feature>
<dbReference type="Pfam" id="PF03929">
    <property type="entry name" value="PepSY_TM"/>
    <property type="match status" value="1"/>
</dbReference>
<name>A0A4Q9HCL6_9SPHI</name>
<dbReference type="InterPro" id="IPR025711">
    <property type="entry name" value="PepSY"/>
</dbReference>
<protein>
    <submittedName>
        <fullName evidence="3">PepSY domain-containing protein</fullName>
    </submittedName>
</protein>
<accession>A0A4Q9HCL6</accession>
<keyword evidence="4" id="KW-1185">Reference proteome</keyword>
<dbReference type="Pfam" id="PF03413">
    <property type="entry name" value="PepSY"/>
    <property type="match status" value="1"/>
</dbReference>
<feature type="transmembrane region" description="Helical" evidence="1">
    <location>
        <begin position="207"/>
        <end position="236"/>
    </location>
</feature>
<feature type="transmembrane region" description="Helical" evidence="1">
    <location>
        <begin position="457"/>
        <end position="490"/>
    </location>
</feature>
<dbReference type="AlphaFoldDB" id="A0A4Q9HCL6"/>
<feature type="transmembrane region" description="Helical" evidence="1">
    <location>
        <begin position="153"/>
        <end position="177"/>
    </location>
</feature>
<dbReference type="PANTHER" id="PTHR34219">
    <property type="entry name" value="IRON-REGULATED INNER MEMBRANE PROTEIN-RELATED"/>
    <property type="match status" value="1"/>
</dbReference>
<dbReference type="EMBL" id="SIXF01000009">
    <property type="protein sequence ID" value="TBO42164.1"/>
    <property type="molecule type" value="Genomic_DNA"/>
</dbReference>
<dbReference type="Proteomes" id="UP000291819">
    <property type="component" value="Unassembled WGS sequence"/>
</dbReference>
<reference evidence="3 4" key="1">
    <citation type="submission" date="2019-02" db="EMBL/GenBank/DDBJ databases">
        <title>Pedobacter kyonggii whole genome sequence analysis.</title>
        <authorList>
            <person name="Dahal R.H."/>
        </authorList>
    </citation>
    <scope>NUCLEOTIDE SEQUENCE [LARGE SCALE GENOMIC DNA]</scope>
    <source>
        <strain evidence="3 4">K-4-11-1</strain>
    </source>
</reference>
<evidence type="ECO:0000259" key="2">
    <source>
        <dbReference type="Pfam" id="PF03413"/>
    </source>
</evidence>
<gene>
    <name evidence="3" type="ORF">EYS08_11595</name>
</gene>
<feature type="transmembrane region" description="Helical" evidence="1">
    <location>
        <begin position="502"/>
        <end position="520"/>
    </location>
</feature>
<feature type="domain" description="PepSY" evidence="2">
    <location>
        <begin position="262"/>
        <end position="322"/>
    </location>
</feature>
<evidence type="ECO:0000313" key="3">
    <source>
        <dbReference type="EMBL" id="TBO42164.1"/>
    </source>
</evidence>
<feature type="transmembrane region" description="Helical" evidence="1">
    <location>
        <begin position="355"/>
        <end position="376"/>
    </location>
</feature>
<evidence type="ECO:0000256" key="1">
    <source>
        <dbReference type="SAM" id="Phobius"/>
    </source>
</evidence>
<comment type="caution">
    <text evidence="3">The sequence shown here is derived from an EMBL/GenBank/DDBJ whole genome shotgun (WGS) entry which is preliminary data.</text>
</comment>
<dbReference type="RefSeq" id="WP_131030184.1">
    <property type="nucleotide sequence ID" value="NZ_SIXF01000009.1"/>
</dbReference>
<keyword evidence="1" id="KW-0812">Transmembrane</keyword>
<keyword evidence="1" id="KW-1133">Transmembrane helix</keyword>
<dbReference type="InterPro" id="IPR005625">
    <property type="entry name" value="PepSY-ass_TM"/>
</dbReference>
<organism evidence="3 4">
    <name type="scientific">Pedobacter kyonggii</name>
    <dbReference type="NCBI Taxonomy" id="1926871"/>
    <lineage>
        <taxon>Bacteria</taxon>
        <taxon>Pseudomonadati</taxon>
        <taxon>Bacteroidota</taxon>
        <taxon>Sphingobacteriia</taxon>
        <taxon>Sphingobacteriales</taxon>
        <taxon>Sphingobacteriaceae</taxon>
        <taxon>Pedobacter</taxon>
    </lineage>
</organism>
<feature type="transmembrane region" description="Helical" evidence="1">
    <location>
        <begin position="432"/>
        <end position="451"/>
    </location>
</feature>
<evidence type="ECO:0000313" key="4">
    <source>
        <dbReference type="Proteomes" id="UP000291819"/>
    </source>
</evidence>
<proteinExistence type="predicted"/>
<keyword evidence="1" id="KW-0472">Membrane</keyword>
<dbReference type="OrthoDB" id="111691at2"/>
<sequence>MLRSKIKSENTSKKLNWAKHQKRWFGKWHLYLGIIAGAIVAFVGVTGSILVFQDEIDRALNPKPFEVIAQKQKMPIEDIVPLIKKNYPSLKIDYLMLNNFKNPNEAYSVLDLKSGGETFINPYTGKTTGKRIHTSSFIHVVTELHRTLLIPVAGRYICGLASLCLLILTISGLRLWIPKKWKQLKSALTVRFSGSFKRQNYDWHNSLGFYSSPIVAILSLTGFSITFSTLVIPLLFVLSGKSPQGVATLLGAKSAWHAQAAPLPLKEIVAAAKEKMPNGYIGGIAFPADKTGTYRLDVVSGNLPKVGKREMLIVDQYTGKVLLNSRKDFPNVGNAYLSWLTPIHYGSFGGRPTQVIAIIAGLMPLALFITGFIIWWPRYKKQKKGKKRKTNEAALDEILETQIVEKELKPAKTKTPLPKLGRYFLLQFKSGLKYAAIILLISFIMGALYGLPSGIIIQPAIFVVAFSCVMVCLNFICALLSELFNILFLLPFKKGSYKVTRYFALSTAFLVCYLAVYMVLLNTGLEVF</sequence>